<dbReference type="Proteomes" id="UP000821845">
    <property type="component" value="Chromosome 2"/>
</dbReference>
<proteinExistence type="predicted"/>
<dbReference type="EMBL" id="CM023482">
    <property type="protein sequence ID" value="KAH6940293.1"/>
    <property type="molecule type" value="Genomic_DNA"/>
</dbReference>
<reference evidence="1" key="1">
    <citation type="submission" date="2020-05" db="EMBL/GenBank/DDBJ databases">
        <title>Large-scale comparative analyses of tick genomes elucidate their genetic diversity and vector capacities.</title>
        <authorList>
            <person name="Jia N."/>
            <person name="Wang J."/>
            <person name="Shi W."/>
            <person name="Du L."/>
            <person name="Sun Y."/>
            <person name="Zhan W."/>
            <person name="Jiang J."/>
            <person name="Wang Q."/>
            <person name="Zhang B."/>
            <person name="Ji P."/>
            <person name="Sakyi L.B."/>
            <person name="Cui X."/>
            <person name="Yuan T."/>
            <person name="Jiang B."/>
            <person name="Yang W."/>
            <person name="Lam T.T.-Y."/>
            <person name="Chang Q."/>
            <person name="Ding S."/>
            <person name="Wang X."/>
            <person name="Zhu J."/>
            <person name="Ruan X."/>
            <person name="Zhao L."/>
            <person name="Wei J."/>
            <person name="Que T."/>
            <person name="Du C."/>
            <person name="Cheng J."/>
            <person name="Dai P."/>
            <person name="Han X."/>
            <person name="Huang E."/>
            <person name="Gao Y."/>
            <person name="Liu J."/>
            <person name="Shao H."/>
            <person name="Ye R."/>
            <person name="Li L."/>
            <person name="Wei W."/>
            <person name="Wang X."/>
            <person name="Wang C."/>
            <person name="Yang T."/>
            <person name="Huo Q."/>
            <person name="Li W."/>
            <person name="Guo W."/>
            <person name="Chen H."/>
            <person name="Zhou L."/>
            <person name="Ni X."/>
            <person name="Tian J."/>
            <person name="Zhou Y."/>
            <person name="Sheng Y."/>
            <person name="Liu T."/>
            <person name="Pan Y."/>
            <person name="Xia L."/>
            <person name="Li J."/>
            <person name="Zhao F."/>
            <person name="Cao W."/>
        </authorList>
    </citation>
    <scope>NUCLEOTIDE SEQUENCE</scope>
    <source>
        <strain evidence="1">Hyas-2018</strain>
    </source>
</reference>
<protein>
    <submittedName>
        <fullName evidence="1">Uncharacterized protein</fullName>
    </submittedName>
</protein>
<sequence>MHPASERSKPDFPAADHALEESPLGRLTSVRAGRQFARVHVCTVAGGGRGRTWHVEGKESTRNSAVRRPEKRRGRRTHPGRAPPAALPEGMRGGHAGAGGFLCGLPDLIGGKALQSPVYASSYCVRVDVICLLTCECSQFMKWREAKPVKEAPVPRPDAGSLIRPPAEKEDEEDVRKGMGRPERERACSKHQHPSDRDGPRLLLRNRYSRRRPASKTHGGCKGTQNPEDQEEYRARIYSLSSPRAAAAAASACTFSLARGRPCLSLYAGPPSSQGP</sequence>
<organism evidence="1 2">
    <name type="scientific">Hyalomma asiaticum</name>
    <name type="common">Tick</name>
    <dbReference type="NCBI Taxonomy" id="266040"/>
    <lineage>
        <taxon>Eukaryota</taxon>
        <taxon>Metazoa</taxon>
        <taxon>Ecdysozoa</taxon>
        <taxon>Arthropoda</taxon>
        <taxon>Chelicerata</taxon>
        <taxon>Arachnida</taxon>
        <taxon>Acari</taxon>
        <taxon>Parasitiformes</taxon>
        <taxon>Ixodida</taxon>
        <taxon>Ixodoidea</taxon>
        <taxon>Ixodidae</taxon>
        <taxon>Hyalomminae</taxon>
        <taxon>Hyalomma</taxon>
    </lineage>
</organism>
<keyword evidence="2" id="KW-1185">Reference proteome</keyword>
<name>A0ACB7T2G5_HYAAI</name>
<evidence type="ECO:0000313" key="1">
    <source>
        <dbReference type="EMBL" id="KAH6940293.1"/>
    </source>
</evidence>
<evidence type="ECO:0000313" key="2">
    <source>
        <dbReference type="Proteomes" id="UP000821845"/>
    </source>
</evidence>
<comment type="caution">
    <text evidence="1">The sequence shown here is derived from an EMBL/GenBank/DDBJ whole genome shotgun (WGS) entry which is preliminary data.</text>
</comment>
<gene>
    <name evidence="1" type="ORF">HPB50_026585</name>
</gene>
<accession>A0ACB7T2G5</accession>